<protein>
    <submittedName>
        <fullName evidence="1">Uncharacterized protein</fullName>
    </submittedName>
</protein>
<name>A0A368RK72_SETIT</name>
<sequence length="88" mass="9610">MLSILMTADYAAALHLAEIGRQSASDRQWEVYRLVSRAPLSLPTVDCSVKVNGDGNAEASSRPPALHYVVNFRAGSIFILKQCKTFGK</sequence>
<evidence type="ECO:0000313" key="1">
    <source>
        <dbReference type="EMBL" id="RCV30552.1"/>
    </source>
</evidence>
<reference evidence="1" key="2">
    <citation type="submission" date="2015-07" db="EMBL/GenBank/DDBJ databases">
        <authorList>
            <person name="Noorani M."/>
        </authorList>
    </citation>
    <scope>NUCLEOTIDE SEQUENCE</scope>
    <source>
        <strain evidence="1">Yugu1</strain>
    </source>
</reference>
<accession>A0A368RK72</accession>
<organism evidence="1">
    <name type="scientific">Setaria italica</name>
    <name type="common">Foxtail millet</name>
    <name type="synonym">Panicum italicum</name>
    <dbReference type="NCBI Taxonomy" id="4555"/>
    <lineage>
        <taxon>Eukaryota</taxon>
        <taxon>Viridiplantae</taxon>
        <taxon>Streptophyta</taxon>
        <taxon>Embryophyta</taxon>
        <taxon>Tracheophyta</taxon>
        <taxon>Spermatophyta</taxon>
        <taxon>Magnoliopsida</taxon>
        <taxon>Liliopsida</taxon>
        <taxon>Poales</taxon>
        <taxon>Poaceae</taxon>
        <taxon>PACMAD clade</taxon>
        <taxon>Panicoideae</taxon>
        <taxon>Panicodae</taxon>
        <taxon>Paniceae</taxon>
        <taxon>Cenchrinae</taxon>
        <taxon>Setaria</taxon>
    </lineage>
</organism>
<proteinExistence type="predicted"/>
<dbReference type="EMBL" id="CM003533">
    <property type="protein sequence ID" value="RCV30552.1"/>
    <property type="molecule type" value="Genomic_DNA"/>
</dbReference>
<dbReference type="AlphaFoldDB" id="A0A368RK72"/>
<gene>
    <name evidence="1" type="ORF">SETIT_6G104700v2</name>
</gene>
<reference evidence="1" key="1">
    <citation type="journal article" date="2012" name="Nat. Biotechnol.">
        <title>Reference genome sequence of the model plant Setaria.</title>
        <authorList>
            <person name="Bennetzen J.L."/>
            <person name="Schmutz J."/>
            <person name="Wang H."/>
            <person name="Percifield R."/>
            <person name="Hawkins J."/>
            <person name="Pontaroli A.C."/>
            <person name="Estep M."/>
            <person name="Feng L."/>
            <person name="Vaughn J.N."/>
            <person name="Grimwood J."/>
            <person name="Jenkins J."/>
            <person name="Barry K."/>
            <person name="Lindquist E."/>
            <person name="Hellsten U."/>
            <person name="Deshpande S."/>
            <person name="Wang X."/>
            <person name="Wu X."/>
            <person name="Mitros T."/>
            <person name="Triplett J."/>
            <person name="Yang X."/>
            <person name="Ye C.Y."/>
            <person name="Mauro-Herrera M."/>
            <person name="Wang L."/>
            <person name="Li P."/>
            <person name="Sharma M."/>
            <person name="Sharma R."/>
            <person name="Ronald P.C."/>
            <person name="Panaud O."/>
            <person name="Kellogg E.A."/>
            <person name="Brutnell T.P."/>
            <person name="Doust A.N."/>
            <person name="Tuskan G.A."/>
            <person name="Rokhsar D."/>
            <person name="Devos K.M."/>
        </authorList>
    </citation>
    <scope>NUCLEOTIDE SEQUENCE [LARGE SCALE GENOMIC DNA]</scope>
    <source>
        <strain evidence="1">Yugu1</strain>
    </source>
</reference>